<dbReference type="InterPro" id="IPR036291">
    <property type="entry name" value="NAD(P)-bd_dom_sf"/>
</dbReference>
<keyword evidence="2" id="KW-0472">Membrane</keyword>
<dbReference type="STRING" id="1036808.A0A0C3DF67"/>
<dbReference type="OrthoDB" id="5308060at2759"/>
<dbReference type="InterPro" id="IPR013952">
    <property type="entry name" value="DUF1776_fun"/>
</dbReference>
<reference evidence="3 4" key="1">
    <citation type="submission" date="2014-04" db="EMBL/GenBank/DDBJ databases">
        <authorList>
            <consortium name="DOE Joint Genome Institute"/>
            <person name="Kuo A."/>
            <person name="Kohler A."/>
            <person name="Nagy L.G."/>
            <person name="Floudas D."/>
            <person name="Copeland A."/>
            <person name="Barry K.W."/>
            <person name="Cichocki N."/>
            <person name="Veneault-Fourrey C."/>
            <person name="LaButti K."/>
            <person name="Lindquist E.A."/>
            <person name="Lipzen A."/>
            <person name="Lundell T."/>
            <person name="Morin E."/>
            <person name="Murat C."/>
            <person name="Sun H."/>
            <person name="Tunlid A."/>
            <person name="Henrissat B."/>
            <person name="Grigoriev I.V."/>
            <person name="Hibbett D.S."/>
            <person name="Martin F."/>
            <person name="Nordberg H.P."/>
            <person name="Cantor M.N."/>
            <person name="Hua S.X."/>
        </authorList>
    </citation>
    <scope>NUCLEOTIDE SEQUENCE [LARGE SCALE GENOMIC DNA]</scope>
    <source>
        <strain evidence="3 4">Foug A</strain>
    </source>
</reference>
<evidence type="ECO:0000313" key="4">
    <source>
        <dbReference type="Proteomes" id="UP000053989"/>
    </source>
</evidence>
<dbReference type="Pfam" id="PF08643">
    <property type="entry name" value="DUF1776"/>
    <property type="match status" value="1"/>
</dbReference>
<name>A0A0C3DF67_9AGAM</name>
<keyword evidence="4" id="KW-1185">Reference proteome</keyword>
<feature type="compositionally biased region" description="Polar residues" evidence="1">
    <location>
        <begin position="544"/>
        <end position="562"/>
    </location>
</feature>
<dbReference type="Gene3D" id="3.40.50.720">
    <property type="entry name" value="NAD(P)-binding Rossmann-like Domain"/>
    <property type="match status" value="1"/>
</dbReference>
<dbReference type="HOGENOM" id="CLU_022674_0_0_1"/>
<evidence type="ECO:0008006" key="5">
    <source>
        <dbReference type="Google" id="ProtNLM"/>
    </source>
</evidence>
<dbReference type="SUPFAM" id="SSF51735">
    <property type="entry name" value="NAD(P)-binding Rossmann-fold domains"/>
    <property type="match status" value="1"/>
</dbReference>
<evidence type="ECO:0000313" key="3">
    <source>
        <dbReference type="EMBL" id="KIM55019.1"/>
    </source>
</evidence>
<dbReference type="PANTHER" id="PTHR43313">
    <property type="entry name" value="SHORT-CHAIN DEHYDROGENASE/REDUCTASE FAMILY 9C"/>
    <property type="match status" value="1"/>
</dbReference>
<feature type="compositionally biased region" description="Polar residues" evidence="1">
    <location>
        <begin position="508"/>
        <end position="522"/>
    </location>
</feature>
<dbReference type="GO" id="GO:0016491">
    <property type="term" value="F:oxidoreductase activity"/>
    <property type="evidence" value="ECO:0007669"/>
    <property type="project" value="TreeGrafter"/>
</dbReference>
<feature type="region of interest" description="Disordered" evidence="1">
    <location>
        <begin position="508"/>
        <end position="562"/>
    </location>
</feature>
<dbReference type="InParanoid" id="A0A0C3DF67"/>
<organism evidence="3 4">
    <name type="scientific">Scleroderma citrinum Foug A</name>
    <dbReference type="NCBI Taxonomy" id="1036808"/>
    <lineage>
        <taxon>Eukaryota</taxon>
        <taxon>Fungi</taxon>
        <taxon>Dikarya</taxon>
        <taxon>Basidiomycota</taxon>
        <taxon>Agaricomycotina</taxon>
        <taxon>Agaricomycetes</taxon>
        <taxon>Agaricomycetidae</taxon>
        <taxon>Boletales</taxon>
        <taxon>Sclerodermatineae</taxon>
        <taxon>Sclerodermataceae</taxon>
        <taxon>Scleroderma</taxon>
    </lineage>
</organism>
<reference evidence="4" key="2">
    <citation type="submission" date="2015-01" db="EMBL/GenBank/DDBJ databases">
        <title>Evolutionary Origins and Diversification of the Mycorrhizal Mutualists.</title>
        <authorList>
            <consortium name="DOE Joint Genome Institute"/>
            <consortium name="Mycorrhizal Genomics Consortium"/>
            <person name="Kohler A."/>
            <person name="Kuo A."/>
            <person name="Nagy L.G."/>
            <person name="Floudas D."/>
            <person name="Copeland A."/>
            <person name="Barry K.W."/>
            <person name="Cichocki N."/>
            <person name="Veneault-Fourrey C."/>
            <person name="LaButti K."/>
            <person name="Lindquist E.A."/>
            <person name="Lipzen A."/>
            <person name="Lundell T."/>
            <person name="Morin E."/>
            <person name="Murat C."/>
            <person name="Riley R."/>
            <person name="Ohm R."/>
            <person name="Sun H."/>
            <person name="Tunlid A."/>
            <person name="Henrissat B."/>
            <person name="Grigoriev I.V."/>
            <person name="Hibbett D.S."/>
            <person name="Martin F."/>
        </authorList>
    </citation>
    <scope>NUCLEOTIDE SEQUENCE [LARGE SCALE GENOMIC DNA]</scope>
    <source>
        <strain evidence="4">Foug A</strain>
    </source>
</reference>
<dbReference type="Proteomes" id="UP000053989">
    <property type="component" value="Unassembled WGS sequence"/>
</dbReference>
<keyword evidence="2" id="KW-1133">Transmembrane helix</keyword>
<dbReference type="EMBL" id="KN822142">
    <property type="protein sequence ID" value="KIM55019.1"/>
    <property type="molecule type" value="Genomic_DNA"/>
</dbReference>
<accession>A0A0C3DF67</accession>
<evidence type="ECO:0000256" key="1">
    <source>
        <dbReference type="SAM" id="MobiDB-lite"/>
    </source>
</evidence>
<evidence type="ECO:0000256" key="2">
    <source>
        <dbReference type="SAM" id="Phobius"/>
    </source>
</evidence>
<protein>
    <recommendedName>
        <fullName evidence="5">DUF1776-domain-containing protein</fullName>
    </recommendedName>
</protein>
<gene>
    <name evidence="3" type="ORF">SCLCIDRAFT_135527</name>
</gene>
<proteinExistence type="predicted"/>
<dbReference type="AlphaFoldDB" id="A0A0C3DF67"/>
<dbReference type="GO" id="GO:0008202">
    <property type="term" value="P:steroid metabolic process"/>
    <property type="evidence" value="ECO:0007669"/>
    <property type="project" value="TreeGrafter"/>
</dbReference>
<dbReference type="PANTHER" id="PTHR43313:SF1">
    <property type="entry name" value="3BETA-HYDROXYSTEROID DEHYDROGENASE DHS-16"/>
    <property type="match status" value="1"/>
</dbReference>
<feature type="compositionally biased region" description="Acidic residues" evidence="1">
    <location>
        <begin position="524"/>
        <end position="536"/>
    </location>
</feature>
<sequence>MMPTIDEVEQYFEAVECLFADALAAASFDLPNVREAVNRLWIDITRYGPPGITSLPEIHGGRLGPFELPPPPPSTPLPRSLTEKAGDWLKEHPWIVSGVVVSTVGVGLFAGYCVLSTRYPSRRRIKPAAMVPEKRQVVVVLGGDHPLGLPLIMELEAKGYIVIASVSSPDGVSAIESKSHGFIRALVLDPNESGTIPIFLRSLASTLSRRFPISAAGDPYVASPYHPLLHSVISLLTMPVSSAHCAPAPLERISLRGTYFPYLLSTHVAPLQTLQALLPLLRADAQRTRSPKSIIVCLPAADARMGLPFSSVSSMSAAATLRATDILRRELSTANGMGGIRVVTVDIGAVGQFSSQPASPPSMDEWTLSEKATYGSAFCALSETVGTRTPEDVSKFVDNLIGVVSAGRKTDGAGKAVFGIGVGLAYERVKNWARGNRFAIGAGAGTYTLASFLPSRLLDYLLRVPQILFGIRNVLVPDLSLPTAGLKEPGPDNRLFVSTSLIPDRSPNTSIANISVPQSQPSLDEGELEADSDADSESNRDDTGSSSVDSSWISLGTDGSPS</sequence>
<keyword evidence="2" id="KW-0812">Transmembrane</keyword>
<feature type="transmembrane region" description="Helical" evidence="2">
    <location>
        <begin position="94"/>
        <end position="115"/>
    </location>
</feature>